<proteinExistence type="predicted"/>
<reference evidence="2" key="1">
    <citation type="submission" date="2019-05" db="EMBL/GenBank/DDBJ databases">
        <title>Annotation for the trematode Fasciolopsis buski.</title>
        <authorList>
            <person name="Choi Y.-J."/>
        </authorList>
    </citation>
    <scope>NUCLEOTIDE SEQUENCE</scope>
    <source>
        <strain evidence="2">HT</strain>
        <tissue evidence="2">Whole worm</tissue>
    </source>
</reference>
<feature type="domain" description="Thioredoxin" evidence="1">
    <location>
        <begin position="104"/>
        <end position="177"/>
    </location>
</feature>
<dbReference type="Pfam" id="PF00085">
    <property type="entry name" value="Thioredoxin"/>
    <property type="match status" value="1"/>
</dbReference>
<dbReference type="GO" id="GO:0015035">
    <property type="term" value="F:protein-disulfide reductase activity"/>
    <property type="evidence" value="ECO:0007669"/>
    <property type="project" value="TreeGrafter"/>
</dbReference>
<dbReference type="PANTHER" id="PTHR45815:SF3">
    <property type="entry name" value="PROTEIN DISULFIDE-ISOMERASE A6"/>
    <property type="match status" value="1"/>
</dbReference>
<keyword evidence="3" id="KW-1185">Reference proteome</keyword>
<organism evidence="2 3">
    <name type="scientific">Fasciolopsis buskii</name>
    <dbReference type="NCBI Taxonomy" id="27845"/>
    <lineage>
        <taxon>Eukaryota</taxon>
        <taxon>Metazoa</taxon>
        <taxon>Spiralia</taxon>
        <taxon>Lophotrochozoa</taxon>
        <taxon>Platyhelminthes</taxon>
        <taxon>Trematoda</taxon>
        <taxon>Digenea</taxon>
        <taxon>Plagiorchiida</taxon>
        <taxon>Echinostomata</taxon>
        <taxon>Echinostomatoidea</taxon>
        <taxon>Fasciolidae</taxon>
        <taxon>Fasciolopsis</taxon>
    </lineage>
</organism>
<evidence type="ECO:0000313" key="3">
    <source>
        <dbReference type="Proteomes" id="UP000728185"/>
    </source>
</evidence>
<name>A0A8E0RR05_9TREM</name>
<accession>A0A8E0RR05</accession>
<dbReference type="AlphaFoldDB" id="A0A8E0RR05"/>
<dbReference type="OrthoDB" id="10264505at2759"/>
<dbReference type="InterPro" id="IPR013766">
    <property type="entry name" value="Thioredoxin_domain"/>
</dbReference>
<gene>
    <name evidence="2" type="ORF">FBUS_03913</name>
</gene>
<dbReference type="GO" id="GO:0034976">
    <property type="term" value="P:response to endoplasmic reticulum stress"/>
    <property type="evidence" value="ECO:0007669"/>
    <property type="project" value="TreeGrafter"/>
</dbReference>
<protein>
    <submittedName>
        <fullName evidence="2">Protein disulfide-isomerase A6</fullName>
    </submittedName>
</protein>
<dbReference type="PANTHER" id="PTHR45815">
    <property type="entry name" value="PROTEIN DISULFIDE-ISOMERASE A6"/>
    <property type="match status" value="1"/>
</dbReference>
<sequence length="357" mass="39974">MEKSCCSAQGKLSTQIVSSLGYCECGGRRCGQTFVTVVKILCSRLPYNHDLWSSFKSTNCLFRGSRCIGDCQRSSGSCEKSSSQTAEWRFLDRFHIRSMFFASPGKNLKPHWESAAKKLKGIMNLAAVDATTQTRLAEQYGVRGFPTIKYFAPNSTAGDAVEYTGGRSTEDIVQWAEDKAIESQPPPTLNEIISQEVLHDACEDHPLCVIAVMPPLLDCNAECRNHYLDLLRAESLKFKQNKWGWIWTEATKQPNLEEKLDVGGSGYPLKYLLLVHLFPKALVAVHGRKKQRVTMRGPFNAEGVHDFLLSISLGGQKLQLFPLNDMPTILLVEPWDGQDAKPIEEEDLDLDDVKLEL</sequence>
<evidence type="ECO:0000313" key="2">
    <source>
        <dbReference type="EMBL" id="KAA0185692.1"/>
    </source>
</evidence>
<dbReference type="GO" id="GO:0005788">
    <property type="term" value="C:endoplasmic reticulum lumen"/>
    <property type="evidence" value="ECO:0007669"/>
    <property type="project" value="TreeGrafter"/>
</dbReference>
<dbReference type="SUPFAM" id="SSF52833">
    <property type="entry name" value="Thioredoxin-like"/>
    <property type="match status" value="1"/>
</dbReference>
<evidence type="ECO:0000259" key="1">
    <source>
        <dbReference type="Pfam" id="PF00085"/>
    </source>
</evidence>
<dbReference type="EMBL" id="LUCM01010293">
    <property type="protein sequence ID" value="KAA0185692.1"/>
    <property type="molecule type" value="Genomic_DNA"/>
</dbReference>
<comment type="caution">
    <text evidence="2">The sequence shown here is derived from an EMBL/GenBank/DDBJ whole genome shotgun (WGS) entry which is preliminary data.</text>
</comment>
<dbReference type="Gene3D" id="3.40.30.10">
    <property type="entry name" value="Glutaredoxin"/>
    <property type="match status" value="1"/>
</dbReference>
<dbReference type="Proteomes" id="UP000728185">
    <property type="component" value="Unassembled WGS sequence"/>
</dbReference>
<dbReference type="InterPro" id="IPR036249">
    <property type="entry name" value="Thioredoxin-like_sf"/>
</dbReference>